<proteinExistence type="predicted"/>
<organism evidence="2 3">
    <name type="scientific">Krasilnikoviella flava</name>
    <dbReference type="NCBI Taxonomy" id="526729"/>
    <lineage>
        <taxon>Bacteria</taxon>
        <taxon>Bacillati</taxon>
        <taxon>Actinomycetota</taxon>
        <taxon>Actinomycetes</taxon>
        <taxon>Micrococcales</taxon>
        <taxon>Promicromonosporaceae</taxon>
        <taxon>Krasilnikoviella</taxon>
    </lineage>
</organism>
<dbReference type="EMBL" id="FUZQ01000007">
    <property type="protein sequence ID" value="SKC78520.1"/>
    <property type="molecule type" value="Genomic_DNA"/>
</dbReference>
<protein>
    <submittedName>
        <fullName evidence="2">DNA-binding transcriptional regulator, MarR family</fullName>
    </submittedName>
</protein>
<sequence length="151" mass="16055">MYTPGVNGVELFLLGRALMKIGEEALPPPPGGTARHAGSDRLVLIVASDIADHPDTTVSEIVSRTALPQSQVSSAVARLKEAGSVQTVTDPSDRRRVLVRQAAEESERVAQVRGAGIDDALTAALGPDDPDRLKQVTQALDVLARHLRHRA</sequence>
<dbReference type="Gene3D" id="1.10.10.10">
    <property type="entry name" value="Winged helix-like DNA-binding domain superfamily/Winged helix DNA-binding domain"/>
    <property type="match status" value="1"/>
</dbReference>
<dbReference type="InterPro" id="IPR000835">
    <property type="entry name" value="HTH_MarR-typ"/>
</dbReference>
<accession>A0A1T5LRF4</accession>
<dbReference type="InterPro" id="IPR036388">
    <property type="entry name" value="WH-like_DNA-bd_sf"/>
</dbReference>
<evidence type="ECO:0000313" key="2">
    <source>
        <dbReference type="EMBL" id="SKC78520.1"/>
    </source>
</evidence>
<dbReference type="InterPro" id="IPR036390">
    <property type="entry name" value="WH_DNA-bd_sf"/>
</dbReference>
<dbReference type="GO" id="GO:0003700">
    <property type="term" value="F:DNA-binding transcription factor activity"/>
    <property type="evidence" value="ECO:0007669"/>
    <property type="project" value="InterPro"/>
</dbReference>
<keyword evidence="2" id="KW-0238">DNA-binding</keyword>
<dbReference type="Pfam" id="PF12802">
    <property type="entry name" value="MarR_2"/>
    <property type="match status" value="1"/>
</dbReference>
<dbReference type="GO" id="GO:0003677">
    <property type="term" value="F:DNA binding"/>
    <property type="evidence" value="ECO:0007669"/>
    <property type="project" value="UniProtKB-KW"/>
</dbReference>
<evidence type="ECO:0000259" key="1">
    <source>
        <dbReference type="Pfam" id="PF12802"/>
    </source>
</evidence>
<dbReference type="Proteomes" id="UP000189777">
    <property type="component" value="Unassembled WGS sequence"/>
</dbReference>
<feature type="domain" description="HTH marR-type" evidence="1">
    <location>
        <begin position="50"/>
        <end position="96"/>
    </location>
</feature>
<dbReference type="STRING" id="526729.SAMN04324258_3806"/>
<name>A0A1T5LRF4_9MICO</name>
<dbReference type="AlphaFoldDB" id="A0A1T5LRF4"/>
<keyword evidence="3" id="KW-1185">Reference proteome</keyword>
<gene>
    <name evidence="2" type="ORF">SAMN04324258_3806</name>
</gene>
<evidence type="ECO:0000313" key="3">
    <source>
        <dbReference type="Proteomes" id="UP000189777"/>
    </source>
</evidence>
<dbReference type="SUPFAM" id="SSF46785">
    <property type="entry name" value="Winged helix' DNA-binding domain"/>
    <property type="match status" value="1"/>
</dbReference>
<reference evidence="2 3" key="1">
    <citation type="submission" date="2017-02" db="EMBL/GenBank/DDBJ databases">
        <authorList>
            <person name="Peterson S.W."/>
        </authorList>
    </citation>
    <scope>NUCLEOTIDE SEQUENCE [LARGE SCALE GENOMIC DNA]</scope>
    <source>
        <strain evidence="2 3">DSM 21481</strain>
    </source>
</reference>